<organism evidence="2 3">
    <name type="scientific">Cyanidium caldarium</name>
    <name type="common">Red alga</name>
    <dbReference type="NCBI Taxonomy" id="2771"/>
    <lineage>
        <taxon>Eukaryota</taxon>
        <taxon>Rhodophyta</taxon>
        <taxon>Bangiophyceae</taxon>
        <taxon>Cyanidiales</taxon>
        <taxon>Cyanidiaceae</taxon>
        <taxon>Cyanidium</taxon>
    </lineage>
</organism>
<keyword evidence="3" id="KW-1185">Reference proteome</keyword>
<dbReference type="GO" id="GO:0005096">
    <property type="term" value="F:GTPase activator activity"/>
    <property type="evidence" value="ECO:0007669"/>
    <property type="project" value="InterPro"/>
</dbReference>
<proteinExistence type="predicted"/>
<evidence type="ECO:0000256" key="1">
    <source>
        <dbReference type="SAM" id="MobiDB-lite"/>
    </source>
</evidence>
<dbReference type="InterPro" id="IPR032675">
    <property type="entry name" value="LRR_dom_sf"/>
</dbReference>
<comment type="caution">
    <text evidence="2">The sequence shown here is derived from an EMBL/GenBank/DDBJ whole genome shotgun (WGS) entry which is preliminary data.</text>
</comment>
<sequence length="439" mass="47845">MLGRERTQALFAALEDETDSDGDSSAPPRPSTSIELYHLSLSGKSFGAEAAAVAAAHLSRLRPDSLRIAHLADIIAGRPEEEALRVLRQITEALRGHELLELDLSDNALGAKGVRACEAVFTQQHRLERLYLCNNGLAADAARLIVSLLLPDDQKLALRKLHLFNNLLQDEGAEALAPLVAHSPHLEDLRFSALRVSRRGSVSMSRALTEGTRRLRRLDWSDNTLGEEGGAALAEALALQPDLEEVLLRDCLLTDRGALPVLNALARRGASSRLRLLDMSGNELSGGQGARALARVIEASASLQVLRADENELRNTGAVVLARALQHRPPQYLPLTEVSLYMNEIGSRGARALVHSALSSPQLQRLNLNGNGISGETLEQLEAELRRNHRWEILAPLDENDEDAASEEEEEEEEEEEPAAASADAVELDRRLEELSVAP</sequence>
<dbReference type="AlphaFoldDB" id="A0AAV9J1X7"/>
<dbReference type="InterPro" id="IPR001611">
    <property type="entry name" value="Leu-rich_rpt"/>
</dbReference>
<dbReference type="SUPFAM" id="SSF52047">
    <property type="entry name" value="RNI-like"/>
    <property type="match status" value="1"/>
</dbReference>
<dbReference type="Pfam" id="PF13516">
    <property type="entry name" value="LRR_6"/>
    <property type="match status" value="2"/>
</dbReference>
<evidence type="ECO:0000313" key="3">
    <source>
        <dbReference type="Proteomes" id="UP001301350"/>
    </source>
</evidence>
<dbReference type="SMART" id="SM00368">
    <property type="entry name" value="LRR_RI"/>
    <property type="match status" value="8"/>
</dbReference>
<gene>
    <name evidence="2" type="ORF">CDCA_CDCA18G4579</name>
</gene>
<name>A0AAV9J1X7_CYACA</name>
<dbReference type="Proteomes" id="UP001301350">
    <property type="component" value="Unassembled WGS sequence"/>
</dbReference>
<dbReference type="InterPro" id="IPR045203">
    <property type="entry name" value="RanGAP1/2"/>
</dbReference>
<dbReference type="PANTHER" id="PTHR46761">
    <property type="entry name" value="RAN GTPASE-ACTIVATING PROTEIN 1"/>
    <property type="match status" value="1"/>
</dbReference>
<feature type="region of interest" description="Disordered" evidence="1">
    <location>
        <begin position="395"/>
        <end position="439"/>
    </location>
</feature>
<dbReference type="PANTHER" id="PTHR46761:SF2">
    <property type="entry name" value="RAN GTPASE-ACTIVATING PROTEIN 1"/>
    <property type="match status" value="1"/>
</dbReference>
<evidence type="ECO:0000313" key="2">
    <source>
        <dbReference type="EMBL" id="KAK4538554.1"/>
    </source>
</evidence>
<protein>
    <submittedName>
        <fullName evidence="2">Uncharacterized protein</fullName>
    </submittedName>
</protein>
<dbReference type="Pfam" id="PF00560">
    <property type="entry name" value="LRR_1"/>
    <property type="match status" value="1"/>
</dbReference>
<reference evidence="2 3" key="1">
    <citation type="submission" date="2022-07" db="EMBL/GenBank/DDBJ databases">
        <title>Genome-wide signatures of adaptation to extreme environments.</title>
        <authorList>
            <person name="Cho C.H."/>
            <person name="Yoon H.S."/>
        </authorList>
    </citation>
    <scope>NUCLEOTIDE SEQUENCE [LARGE SCALE GENOMIC DNA]</scope>
    <source>
        <strain evidence="2 3">DBV 063 E5</strain>
    </source>
</reference>
<accession>A0AAV9J1X7</accession>
<feature type="compositionally biased region" description="Basic and acidic residues" evidence="1">
    <location>
        <begin position="427"/>
        <end position="439"/>
    </location>
</feature>
<dbReference type="Gene3D" id="3.80.10.10">
    <property type="entry name" value="Ribonuclease Inhibitor"/>
    <property type="match status" value="2"/>
</dbReference>
<feature type="compositionally biased region" description="Acidic residues" evidence="1">
    <location>
        <begin position="398"/>
        <end position="418"/>
    </location>
</feature>
<feature type="region of interest" description="Disordered" evidence="1">
    <location>
        <begin position="12"/>
        <end position="31"/>
    </location>
</feature>
<dbReference type="EMBL" id="JANCYW010000018">
    <property type="protein sequence ID" value="KAK4538554.1"/>
    <property type="molecule type" value="Genomic_DNA"/>
</dbReference>